<dbReference type="SUPFAM" id="SSF53098">
    <property type="entry name" value="Ribonuclease H-like"/>
    <property type="match status" value="1"/>
</dbReference>
<organism evidence="1 2">
    <name type="scientific">Vibrio cholerae</name>
    <dbReference type="NCBI Taxonomy" id="666"/>
    <lineage>
        <taxon>Bacteria</taxon>
        <taxon>Pseudomonadati</taxon>
        <taxon>Pseudomonadota</taxon>
        <taxon>Gammaproteobacteria</taxon>
        <taxon>Vibrionales</taxon>
        <taxon>Vibrionaceae</taxon>
        <taxon>Vibrio</taxon>
    </lineage>
</organism>
<dbReference type="InterPro" id="IPR036397">
    <property type="entry name" value="RNaseH_sf"/>
</dbReference>
<gene>
    <name evidence="1" type="ORF">FXF03_01780</name>
</gene>
<dbReference type="Gene3D" id="3.30.420.10">
    <property type="entry name" value="Ribonuclease H-like superfamily/Ribonuclease H"/>
    <property type="match status" value="1"/>
</dbReference>
<evidence type="ECO:0000313" key="1">
    <source>
        <dbReference type="EMBL" id="TXX67329.1"/>
    </source>
</evidence>
<dbReference type="AlphaFoldDB" id="A0ABD7SRF2"/>
<dbReference type="RefSeq" id="WP_148521482.1">
    <property type="nucleotide sequence ID" value="NZ_VSIJ01000005.1"/>
</dbReference>
<accession>A0ABD7SRF2</accession>
<dbReference type="Proteomes" id="UP000323819">
    <property type="component" value="Unassembled WGS sequence"/>
</dbReference>
<evidence type="ECO:0008006" key="3">
    <source>
        <dbReference type="Google" id="ProtNLM"/>
    </source>
</evidence>
<protein>
    <recommendedName>
        <fullName evidence="3">Exonuclease domain-containing protein</fullName>
    </recommendedName>
</protein>
<name>A0ABD7SRF2_VIBCL</name>
<proteinExistence type="predicted"/>
<comment type="caution">
    <text evidence="1">The sequence shown here is derived from an EMBL/GenBank/DDBJ whole genome shotgun (WGS) entry which is preliminary data.</text>
</comment>
<sequence length="184" mass="21188">MMVHFIDTEISGFRAYDQVIELGILSDTGEILFNELITGAESIEQGMPHRIQIKDLNNGFEPQKLKGIIYNSKEALICSYGLQFDLNWIMHSTVLHDGDLSETNECRLNGICLLEVIQSLTSKKISLDNALKLFDIPLPKQFSNYTRHRALYDANLHKLLFEYLYKSHPNEIIQKIRAFDIQDI</sequence>
<evidence type="ECO:0000313" key="2">
    <source>
        <dbReference type="Proteomes" id="UP000323819"/>
    </source>
</evidence>
<reference evidence="1 2" key="1">
    <citation type="submission" date="2019-06" db="EMBL/GenBank/DDBJ databases">
        <title>Vibrio cholerae phylogeny based on whole-genome sequencing reveals genetic diversity and population strucutre.</title>
        <authorList>
            <person name="Zhiqiu Y."/>
            <person name="Bin L."/>
            <person name="Lingyan J."/>
        </authorList>
    </citation>
    <scope>NUCLEOTIDE SEQUENCE [LARGE SCALE GENOMIC DNA]</scope>
    <source>
        <strain evidence="1 2">N2814</strain>
    </source>
</reference>
<dbReference type="InterPro" id="IPR012337">
    <property type="entry name" value="RNaseH-like_sf"/>
</dbReference>
<dbReference type="EMBL" id="VSIJ01000005">
    <property type="protein sequence ID" value="TXX67329.1"/>
    <property type="molecule type" value="Genomic_DNA"/>
</dbReference>